<evidence type="ECO:0000256" key="6">
    <source>
        <dbReference type="ARBA" id="ARBA00023098"/>
    </source>
</evidence>
<evidence type="ECO:0000313" key="9">
    <source>
        <dbReference type="Proteomes" id="UP000183200"/>
    </source>
</evidence>
<name>A0A1G9U090_9SPHI</name>
<dbReference type="EMBL" id="FNGY01000004">
    <property type="protein sequence ID" value="SDM53054.1"/>
    <property type="molecule type" value="Genomic_DNA"/>
</dbReference>
<dbReference type="InterPro" id="IPR025202">
    <property type="entry name" value="PLD-like_dom"/>
</dbReference>
<reference evidence="9" key="1">
    <citation type="submission" date="2016-10" db="EMBL/GenBank/DDBJ databases">
        <authorList>
            <person name="Varghese N."/>
            <person name="Submissions S."/>
        </authorList>
    </citation>
    <scope>NUCLEOTIDE SEQUENCE [LARGE SCALE GENOMIC DNA]</scope>
    <source>
        <strain evidence="9">DSM 19110</strain>
    </source>
</reference>
<evidence type="ECO:0000256" key="5">
    <source>
        <dbReference type="ARBA" id="ARBA00022963"/>
    </source>
</evidence>
<dbReference type="GO" id="GO:0004630">
    <property type="term" value="F:phospholipase D activity"/>
    <property type="evidence" value="ECO:0007669"/>
    <property type="project" value="UniProtKB-EC"/>
</dbReference>
<sequence>MRKRTNQTGDKTISVNAIAGTYVVLLAMDANDAARKGLLGFAIHRTDQTKKEQYWLKGFKTFEEIDPNPAPGSLVSTQEAPIQSFMWGDYTAAPNSSYIYKVVPVYGSPKNLVYGTAVETEIKTESEDNGRFAIHFNRGVAGSQAYARKFGNKTPEAAGPEAFKWLSRGLEEAILAFIGQAKGPQYSIRTAAYEFSHEGVLNAFRNASTTGADVKIVYDARVNPTGPKVASEAAIAKAGIGKLMIPRTSDPAYISHNKYIILLKDNVPVEVLTGSTNFTDGGIYGQSNVVHIVRDQKIAAQYLEYWTKLSLDTPVKQLRSWTVAQTPTPTTAFVDGTQPVFSPRSSNDALQWYANEIDSAESMVGFTAAFGVNDLFALVMQNNLKNTRYVLFEKKPPAPNPKKPEKGPSKAYTQYLGYSQIKNNNIAIGEILAKAVVGDSELHRWLEENLSGLNRMVKYLHTKYLFINPLSEDPTVISGSANFSQASTVNNDENMLVIKGDKMVADVYLGEFMRIWNHFYFRDIASRYALINSKKASTGADTQIEIADIPSPYLEKDDSWTEDYFGSNYRKTQERLLFR</sequence>
<dbReference type="AlphaFoldDB" id="A0A1G9U090"/>
<dbReference type="PANTHER" id="PTHR43856">
    <property type="entry name" value="CARDIOLIPIN HYDROLASE"/>
    <property type="match status" value="1"/>
</dbReference>
<keyword evidence="4" id="KW-0378">Hydrolase</keyword>
<comment type="catalytic activity">
    <reaction evidence="1">
        <text>a 1,2-diacyl-sn-glycero-3-phosphocholine + H2O = a 1,2-diacyl-sn-glycero-3-phosphate + choline + H(+)</text>
        <dbReference type="Rhea" id="RHEA:14445"/>
        <dbReference type="ChEBI" id="CHEBI:15354"/>
        <dbReference type="ChEBI" id="CHEBI:15377"/>
        <dbReference type="ChEBI" id="CHEBI:15378"/>
        <dbReference type="ChEBI" id="CHEBI:57643"/>
        <dbReference type="ChEBI" id="CHEBI:58608"/>
        <dbReference type="EC" id="3.1.4.4"/>
    </reaction>
</comment>
<dbReference type="EC" id="3.1.4.4" evidence="3"/>
<dbReference type="PANTHER" id="PTHR43856:SF1">
    <property type="entry name" value="MITOCHONDRIAL CARDIOLIPIN HYDROLASE"/>
    <property type="match status" value="1"/>
</dbReference>
<proteinExistence type="inferred from homology"/>
<evidence type="ECO:0000256" key="1">
    <source>
        <dbReference type="ARBA" id="ARBA00000798"/>
    </source>
</evidence>
<keyword evidence="5" id="KW-0442">Lipid degradation</keyword>
<comment type="similarity">
    <text evidence="2">Belongs to the phospholipase D family.</text>
</comment>
<dbReference type="SUPFAM" id="SSF56024">
    <property type="entry name" value="Phospholipase D/nuclease"/>
    <property type="match status" value="2"/>
</dbReference>
<dbReference type="Pfam" id="PF13091">
    <property type="entry name" value="PLDc_2"/>
    <property type="match status" value="2"/>
</dbReference>
<feature type="domain" description="Phospholipase D-like" evidence="7">
    <location>
        <begin position="452"/>
        <end position="516"/>
    </location>
</feature>
<dbReference type="GO" id="GO:0016042">
    <property type="term" value="P:lipid catabolic process"/>
    <property type="evidence" value="ECO:0007669"/>
    <property type="project" value="UniProtKB-KW"/>
</dbReference>
<organism evidence="8 9">
    <name type="scientific">Pedobacter steynii</name>
    <dbReference type="NCBI Taxonomy" id="430522"/>
    <lineage>
        <taxon>Bacteria</taxon>
        <taxon>Pseudomonadati</taxon>
        <taxon>Bacteroidota</taxon>
        <taxon>Sphingobacteriia</taxon>
        <taxon>Sphingobacteriales</taxon>
        <taxon>Sphingobacteriaceae</taxon>
        <taxon>Pedobacter</taxon>
    </lineage>
</organism>
<dbReference type="Proteomes" id="UP000183200">
    <property type="component" value="Unassembled WGS sequence"/>
</dbReference>
<dbReference type="CDD" id="cd09172">
    <property type="entry name" value="PLDc_Nuc_like_unchar1_1"/>
    <property type="match status" value="1"/>
</dbReference>
<keyword evidence="6" id="KW-0443">Lipid metabolism</keyword>
<evidence type="ECO:0000313" key="8">
    <source>
        <dbReference type="EMBL" id="SDM53054.1"/>
    </source>
</evidence>
<evidence type="ECO:0000256" key="2">
    <source>
        <dbReference type="ARBA" id="ARBA00008664"/>
    </source>
</evidence>
<evidence type="ECO:0000259" key="7">
    <source>
        <dbReference type="Pfam" id="PF13091"/>
    </source>
</evidence>
<dbReference type="RefSeq" id="WP_074607032.1">
    <property type="nucleotide sequence ID" value="NZ_FNGY01000004.1"/>
</dbReference>
<dbReference type="GO" id="GO:0016891">
    <property type="term" value="F:RNA endonuclease activity producing 5'-phosphomonoesters, hydrolytic mechanism"/>
    <property type="evidence" value="ECO:0007669"/>
    <property type="project" value="TreeGrafter"/>
</dbReference>
<evidence type="ECO:0000256" key="3">
    <source>
        <dbReference type="ARBA" id="ARBA00012027"/>
    </source>
</evidence>
<feature type="domain" description="Phospholipase D-like" evidence="7">
    <location>
        <begin position="176"/>
        <end position="305"/>
    </location>
</feature>
<gene>
    <name evidence="8" type="ORF">SAMN05421820_10412</name>
</gene>
<evidence type="ECO:0000256" key="4">
    <source>
        <dbReference type="ARBA" id="ARBA00022801"/>
    </source>
</evidence>
<keyword evidence="9" id="KW-1185">Reference proteome</keyword>
<dbReference type="Gene3D" id="3.30.870.10">
    <property type="entry name" value="Endonuclease Chain A"/>
    <property type="match status" value="2"/>
</dbReference>
<dbReference type="InterPro" id="IPR051406">
    <property type="entry name" value="PLD_domain"/>
</dbReference>
<dbReference type="OrthoDB" id="9762009at2"/>
<accession>A0A1G9U090</accession>
<protein>
    <recommendedName>
        <fullName evidence="3">phospholipase D</fullName>
        <ecNumber evidence="3">3.1.4.4</ecNumber>
    </recommendedName>
</protein>